<feature type="transmembrane region" description="Helical" evidence="2">
    <location>
        <begin position="226"/>
        <end position="250"/>
    </location>
</feature>
<dbReference type="AlphaFoldDB" id="A0A6A5V0K7"/>
<feature type="region of interest" description="Disordered" evidence="1">
    <location>
        <begin position="330"/>
        <end position="364"/>
    </location>
</feature>
<sequence>MLKYAAACTILAWGEVLEAAIFAVPEPTFVTPAVDGWNPAPTRAPRLGAIELLKRDEPWEAFMSSGTCGFFDGASTSAYTCKQSSHVCATNTYHGNQGCCDPYEPAESCTVVTTCMPKSILSKSCDSDCSKDDFIAKCTASANPECYELQFVYTLGARTTTMKEYGCTDTAITTTLPVTPHGYSAPGSGDTTSSSSSSTLSMDSPTPTPTPQQVTKGDAHPNNTPAIIGGVIGGLALLSALIFAIVFLILRDRRRKREALSLVPQQHHDWPASAPAPPPLIPGMAEVHYTPDGFVGCNVYADEPHTAVTDDGTFVATPNTSNWKAWGRVNRDKKGPQERVTSCGDDGLYGPGEIQGTQIHEAPS</sequence>
<keyword evidence="2" id="KW-0812">Transmembrane</keyword>
<keyword evidence="4" id="KW-1185">Reference proteome</keyword>
<name>A0A6A5V0K7_9PLEO</name>
<accession>A0A6A5V0K7</accession>
<keyword evidence="2" id="KW-0472">Membrane</keyword>
<dbReference type="OrthoDB" id="5347452at2759"/>
<evidence type="ECO:0008006" key="5">
    <source>
        <dbReference type="Google" id="ProtNLM"/>
    </source>
</evidence>
<keyword evidence="2" id="KW-1133">Transmembrane helix</keyword>
<protein>
    <recommendedName>
        <fullName evidence="5">Mid2 domain-containing protein</fullName>
    </recommendedName>
</protein>
<dbReference type="Proteomes" id="UP000800036">
    <property type="component" value="Unassembled WGS sequence"/>
</dbReference>
<evidence type="ECO:0000256" key="1">
    <source>
        <dbReference type="SAM" id="MobiDB-lite"/>
    </source>
</evidence>
<proteinExistence type="predicted"/>
<gene>
    <name evidence="3" type="ORF">BU23DRAFT_237509</name>
</gene>
<evidence type="ECO:0000313" key="3">
    <source>
        <dbReference type="EMBL" id="KAF1969562.1"/>
    </source>
</evidence>
<evidence type="ECO:0000256" key="2">
    <source>
        <dbReference type="SAM" id="Phobius"/>
    </source>
</evidence>
<evidence type="ECO:0000313" key="4">
    <source>
        <dbReference type="Proteomes" id="UP000800036"/>
    </source>
</evidence>
<dbReference type="CDD" id="cd12087">
    <property type="entry name" value="TM_EGFR-like"/>
    <property type="match status" value="1"/>
</dbReference>
<feature type="region of interest" description="Disordered" evidence="1">
    <location>
        <begin position="178"/>
        <end position="221"/>
    </location>
</feature>
<organism evidence="3 4">
    <name type="scientific">Bimuria novae-zelandiae CBS 107.79</name>
    <dbReference type="NCBI Taxonomy" id="1447943"/>
    <lineage>
        <taxon>Eukaryota</taxon>
        <taxon>Fungi</taxon>
        <taxon>Dikarya</taxon>
        <taxon>Ascomycota</taxon>
        <taxon>Pezizomycotina</taxon>
        <taxon>Dothideomycetes</taxon>
        <taxon>Pleosporomycetidae</taxon>
        <taxon>Pleosporales</taxon>
        <taxon>Massarineae</taxon>
        <taxon>Didymosphaeriaceae</taxon>
        <taxon>Bimuria</taxon>
    </lineage>
</organism>
<dbReference type="EMBL" id="ML976708">
    <property type="protein sequence ID" value="KAF1969562.1"/>
    <property type="molecule type" value="Genomic_DNA"/>
</dbReference>
<reference evidence="3" key="1">
    <citation type="journal article" date="2020" name="Stud. Mycol.">
        <title>101 Dothideomycetes genomes: a test case for predicting lifestyles and emergence of pathogens.</title>
        <authorList>
            <person name="Haridas S."/>
            <person name="Albert R."/>
            <person name="Binder M."/>
            <person name="Bloem J."/>
            <person name="Labutti K."/>
            <person name="Salamov A."/>
            <person name="Andreopoulos B."/>
            <person name="Baker S."/>
            <person name="Barry K."/>
            <person name="Bills G."/>
            <person name="Bluhm B."/>
            <person name="Cannon C."/>
            <person name="Castanera R."/>
            <person name="Culley D."/>
            <person name="Daum C."/>
            <person name="Ezra D."/>
            <person name="Gonzalez J."/>
            <person name="Henrissat B."/>
            <person name="Kuo A."/>
            <person name="Liang C."/>
            <person name="Lipzen A."/>
            <person name="Lutzoni F."/>
            <person name="Magnuson J."/>
            <person name="Mondo S."/>
            <person name="Nolan M."/>
            <person name="Ohm R."/>
            <person name="Pangilinan J."/>
            <person name="Park H.-J."/>
            <person name="Ramirez L."/>
            <person name="Alfaro M."/>
            <person name="Sun H."/>
            <person name="Tritt A."/>
            <person name="Yoshinaga Y."/>
            <person name="Zwiers L.-H."/>
            <person name="Turgeon B."/>
            <person name="Goodwin S."/>
            <person name="Spatafora J."/>
            <person name="Crous P."/>
            <person name="Grigoriev I."/>
        </authorList>
    </citation>
    <scope>NUCLEOTIDE SEQUENCE</scope>
    <source>
        <strain evidence="3">CBS 107.79</strain>
    </source>
</reference>
<feature type="compositionally biased region" description="Low complexity" evidence="1">
    <location>
        <begin position="184"/>
        <end position="205"/>
    </location>
</feature>